<dbReference type="Proteomes" id="UP000305729">
    <property type="component" value="Chromosome 2"/>
</dbReference>
<dbReference type="GO" id="GO:0004016">
    <property type="term" value="F:adenylate cyclase activity"/>
    <property type="evidence" value="ECO:0007669"/>
    <property type="project" value="TreeGrafter"/>
</dbReference>
<keyword evidence="1" id="KW-0547">Nucleotide-binding</keyword>
<evidence type="ECO:0000313" key="5">
    <source>
        <dbReference type="Proteomes" id="UP000305729"/>
    </source>
</evidence>
<evidence type="ECO:0000313" key="4">
    <source>
        <dbReference type="EMBL" id="QPB85381.1"/>
    </source>
</evidence>
<evidence type="ECO:0000259" key="3">
    <source>
        <dbReference type="Pfam" id="PF13191"/>
    </source>
</evidence>
<accession>A0A5S3UYD6</accession>
<dbReference type="GO" id="GO:0005737">
    <property type="term" value="C:cytoplasm"/>
    <property type="evidence" value="ECO:0007669"/>
    <property type="project" value="TreeGrafter"/>
</dbReference>
<gene>
    <name evidence="4" type="ORF">CWC22_020365</name>
</gene>
<dbReference type="GO" id="GO:0005524">
    <property type="term" value="F:ATP binding"/>
    <property type="evidence" value="ECO:0007669"/>
    <property type="project" value="UniProtKB-KW"/>
</dbReference>
<keyword evidence="2" id="KW-0067">ATP-binding</keyword>
<dbReference type="Gene3D" id="3.40.50.300">
    <property type="entry name" value="P-loop containing nucleotide triphosphate hydrolases"/>
    <property type="match status" value="1"/>
</dbReference>
<dbReference type="Pfam" id="PF13191">
    <property type="entry name" value="AAA_16"/>
    <property type="match status" value="1"/>
</dbReference>
<sequence>MPNPCYGREWELNHLHCILNYALDNSAFKIVYLQGMTGAGKSRLLATFASQLASAGKRCLAFSYTAPNDSSAPTFSIPCFIKALMSVTELASSRDIRLKIDLIANNVLCALRLRQRLDSNLNRGETDTLSMLSESRLKWLDKQIAQSLIAYANHKGVVAIIIDDAHNLPTNALEFIRLFTSCNTPHAVTFIIASQQKHAFIYPPKWLDHAHIIILRPLDPDAMAQLATHILRCQGKEPQKHREQTADAIKRAQGNPYFLKQLLSDSDPLNALPNALQQFARTCLNAMPCEVARTLKFAASLGQSFNTHQLQQFNDNEQIRAPLCVLHKMLCSGLIKQSDEHFYFIHPLIQEALKSQTKSTDFSWYTYPRHHQPDRRPNKVTSN</sequence>
<dbReference type="InterPro" id="IPR041664">
    <property type="entry name" value="AAA_16"/>
</dbReference>
<proteinExistence type="predicted"/>
<dbReference type="SUPFAM" id="SSF52540">
    <property type="entry name" value="P-loop containing nucleoside triphosphate hydrolases"/>
    <property type="match status" value="1"/>
</dbReference>
<dbReference type="EMBL" id="CP045430">
    <property type="protein sequence ID" value="QPB85381.1"/>
    <property type="molecule type" value="Genomic_DNA"/>
</dbReference>
<dbReference type="PANTHER" id="PTHR16305:SF28">
    <property type="entry name" value="GUANYLATE CYCLASE DOMAIN-CONTAINING PROTEIN"/>
    <property type="match status" value="1"/>
</dbReference>
<feature type="domain" description="Orc1-like AAA ATPase" evidence="3">
    <location>
        <begin position="5"/>
        <end position="184"/>
    </location>
</feature>
<name>A0A5S3UYD6_9GAMM</name>
<dbReference type="RefSeq" id="WP_138537988.1">
    <property type="nucleotide sequence ID" value="NZ_CP045430.1"/>
</dbReference>
<protein>
    <submittedName>
        <fullName evidence="4">AAA family ATPase</fullName>
    </submittedName>
</protein>
<evidence type="ECO:0000256" key="2">
    <source>
        <dbReference type="ARBA" id="ARBA00022840"/>
    </source>
</evidence>
<dbReference type="PANTHER" id="PTHR16305">
    <property type="entry name" value="TESTICULAR SOLUBLE ADENYLYL CYCLASE"/>
    <property type="match status" value="1"/>
</dbReference>
<dbReference type="AlphaFoldDB" id="A0A5S3UYD6"/>
<evidence type="ECO:0000256" key="1">
    <source>
        <dbReference type="ARBA" id="ARBA00022741"/>
    </source>
</evidence>
<organism evidence="4 5">
    <name type="scientific">Pseudoalteromonas rubra</name>
    <dbReference type="NCBI Taxonomy" id="43658"/>
    <lineage>
        <taxon>Bacteria</taxon>
        <taxon>Pseudomonadati</taxon>
        <taxon>Pseudomonadota</taxon>
        <taxon>Gammaproteobacteria</taxon>
        <taxon>Alteromonadales</taxon>
        <taxon>Pseudoalteromonadaceae</taxon>
        <taxon>Pseudoalteromonas</taxon>
    </lineage>
</organism>
<dbReference type="InterPro" id="IPR027417">
    <property type="entry name" value="P-loop_NTPase"/>
</dbReference>
<reference evidence="4 5" key="1">
    <citation type="submission" date="2019-10" db="EMBL/GenBank/DDBJ databases">
        <title>Pseudoalteromonas rubra S4059.</title>
        <authorList>
            <person name="Paulsen S."/>
            <person name="Wang X."/>
        </authorList>
    </citation>
    <scope>NUCLEOTIDE SEQUENCE [LARGE SCALE GENOMIC DNA]</scope>
    <source>
        <strain evidence="4 5">S4059</strain>
    </source>
</reference>